<dbReference type="RefSeq" id="WP_151071494.1">
    <property type="nucleotide sequence ID" value="NZ_CP032519.1"/>
</dbReference>
<dbReference type="InterPro" id="IPR018060">
    <property type="entry name" value="HTH_AraC"/>
</dbReference>
<dbReference type="InterPro" id="IPR009057">
    <property type="entry name" value="Homeodomain-like_sf"/>
</dbReference>
<dbReference type="GO" id="GO:0003700">
    <property type="term" value="F:DNA-binding transcription factor activity"/>
    <property type="evidence" value="ECO:0007669"/>
    <property type="project" value="InterPro"/>
</dbReference>
<dbReference type="Pfam" id="PF12625">
    <property type="entry name" value="Arabinose_bd"/>
    <property type="match status" value="1"/>
</dbReference>
<feature type="domain" description="HTH araC/xylS-type" evidence="5">
    <location>
        <begin position="238"/>
        <end position="335"/>
    </location>
</feature>
<dbReference type="AlphaFoldDB" id="A0A5P3VLD7"/>
<accession>A0A5P3VLD7</accession>
<organism evidence="6 7">
    <name type="scientific">Cupriavidus oxalaticus</name>
    <dbReference type="NCBI Taxonomy" id="96344"/>
    <lineage>
        <taxon>Bacteria</taxon>
        <taxon>Pseudomonadati</taxon>
        <taxon>Pseudomonadota</taxon>
        <taxon>Betaproteobacteria</taxon>
        <taxon>Burkholderiales</taxon>
        <taxon>Burkholderiaceae</taxon>
        <taxon>Cupriavidus</taxon>
    </lineage>
</organism>
<dbReference type="Pfam" id="PF12833">
    <property type="entry name" value="HTH_18"/>
    <property type="match status" value="1"/>
</dbReference>
<evidence type="ECO:0000256" key="3">
    <source>
        <dbReference type="ARBA" id="ARBA00023163"/>
    </source>
</evidence>
<evidence type="ECO:0000256" key="1">
    <source>
        <dbReference type="ARBA" id="ARBA00023015"/>
    </source>
</evidence>
<name>A0A5P3VLD7_9BURK</name>
<dbReference type="GO" id="GO:0005829">
    <property type="term" value="C:cytosol"/>
    <property type="evidence" value="ECO:0007669"/>
    <property type="project" value="TreeGrafter"/>
</dbReference>
<dbReference type="EMBL" id="CP032519">
    <property type="protein sequence ID" value="QEZ46243.1"/>
    <property type="molecule type" value="Genomic_DNA"/>
</dbReference>
<keyword evidence="4" id="KW-1133">Transmembrane helix</keyword>
<dbReference type="PRINTS" id="PR00032">
    <property type="entry name" value="HTHARAC"/>
</dbReference>
<keyword evidence="4" id="KW-0472">Membrane</keyword>
<dbReference type="PANTHER" id="PTHR47894:SF1">
    <property type="entry name" value="HTH-TYPE TRANSCRIPTIONAL REGULATOR VQSM"/>
    <property type="match status" value="1"/>
</dbReference>
<evidence type="ECO:0000256" key="2">
    <source>
        <dbReference type="ARBA" id="ARBA00023125"/>
    </source>
</evidence>
<reference evidence="6 7" key="1">
    <citation type="submission" date="2018-09" db="EMBL/GenBank/DDBJ databases">
        <title>Complete genome sequence of Cupriavidus oxalaticus T2, a bacterium capable of phenol tolerance and degradation.</title>
        <authorList>
            <person name="Yan J."/>
        </authorList>
    </citation>
    <scope>NUCLEOTIDE SEQUENCE [LARGE SCALE GENOMIC DNA]</scope>
    <source>
        <strain evidence="6 7">T2</strain>
    </source>
</reference>
<dbReference type="Gene3D" id="1.10.10.60">
    <property type="entry name" value="Homeodomain-like"/>
    <property type="match status" value="1"/>
</dbReference>
<gene>
    <name evidence="6" type="ORF">D2917_18365</name>
</gene>
<dbReference type="SMART" id="SM00342">
    <property type="entry name" value="HTH_ARAC"/>
    <property type="match status" value="1"/>
</dbReference>
<evidence type="ECO:0000313" key="6">
    <source>
        <dbReference type="EMBL" id="QEZ46243.1"/>
    </source>
</evidence>
<dbReference type="SUPFAM" id="SSF46689">
    <property type="entry name" value="Homeodomain-like"/>
    <property type="match status" value="1"/>
</dbReference>
<dbReference type="Proteomes" id="UP000325743">
    <property type="component" value="Chromosome 2"/>
</dbReference>
<evidence type="ECO:0000313" key="7">
    <source>
        <dbReference type="Proteomes" id="UP000325743"/>
    </source>
</evidence>
<dbReference type="PROSITE" id="PS01124">
    <property type="entry name" value="HTH_ARAC_FAMILY_2"/>
    <property type="match status" value="1"/>
</dbReference>
<protein>
    <submittedName>
        <fullName evidence="6">AraC family transcriptional regulator</fullName>
    </submittedName>
</protein>
<dbReference type="InterPro" id="IPR020449">
    <property type="entry name" value="Tscrpt_reg_AraC-type_HTH"/>
</dbReference>
<keyword evidence="4" id="KW-0812">Transmembrane</keyword>
<keyword evidence="1" id="KW-0805">Transcription regulation</keyword>
<dbReference type="InterPro" id="IPR032687">
    <property type="entry name" value="AraC-type_N"/>
</dbReference>
<sequence length="345" mass="37466">MLAKSSAITVPMRGALALIDAASAQGVATDALLSQAAIDRSLLDIPRARLSVKQFSRLYACIVSALEDEGLGLLGMPLRPGAVETFCRTGVTTSTFADCVQVIARGCNAALGDFRVDCIAGNGDIQLRFRERRAGTVKSLLAYEVTLLAIYAVMSWLVGQRLPLVCAAFPCPPPRRRLELRTLLAGPARFQQPHCALHFPAQAGALHVVRNADEIPRFIRRAPASFVEALLVGDSLAADVRRVLQRALPALLSLPQVAEHLAVSPRTLHRKLDASGTSFQKIKDDLRRDMALHFLTRGATPLKQIAISLGFSDQSTFQRAFAQWTGLAPGEYRRLTQPQAAGRRK</sequence>
<dbReference type="GO" id="GO:0000976">
    <property type="term" value="F:transcription cis-regulatory region binding"/>
    <property type="evidence" value="ECO:0007669"/>
    <property type="project" value="TreeGrafter"/>
</dbReference>
<evidence type="ECO:0000259" key="5">
    <source>
        <dbReference type="PROSITE" id="PS01124"/>
    </source>
</evidence>
<keyword evidence="3" id="KW-0804">Transcription</keyword>
<keyword evidence="2" id="KW-0238">DNA-binding</keyword>
<dbReference type="PANTHER" id="PTHR47894">
    <property type="entry name" value="HTH-TYPE TRANSCRIPTIONAL REGULATOR GADX"/>
    <property type="match status" value="1"/>
</dbReference>
<proteinExistence type="predicted"/>
<feature type="transmembrane region" description="Helical" evidence="4">
    <location>
        <begin position="140"/>
        <end position="159"/>
    </location>
</feature>
<evidence type="ECO:0000256" key="4">
    <source>
        <dbReference type="SAM" id="Phobius"/>
    </source>
</evidence>